<evidence type="ECO:0000259" key="4">
    <source>
        <dbReference type="PROSITE" id="PS51077"/>
    </source>
</evidence>
<evidence type="ECO:0000256" key="1">
    <source>
        <dbReference type="ARBA" id="ARBA00023015"/>
    </source>
</evidence>
<dbReference type="InterPro" id="IPR029016">
    <property type="entry name" value="GAF-like_dom_sf"/>
</dbReference>
<dbReference type="Gene3D" id="3.30.450.40">
    <property type="match status" value="1"/>
</dbReference>
<dbReference type="PANTHER" id="PTHR30136:SF24">
    <property type="entry name" value="HTH-TYPE TRANSCRIPTIONAL REPRESSOR ALLR"/>
    <property type="match status" value="1"/>
</dbReference>
<accession>A0A7C9W253</accession>
<organism evidence="6 7">
    <name type="scientific">Lentzea alba</name>
    <dbReference type="NCBI Taxonomy" id="2714351"/>
    <lineage>
        <taxon>Bacteria</taxon>
        <taxon>Bacillati</taxon>
        <taxon>Actinomycetota</taxon>
        <taxon>Actinomycetes</taxon>
        <taxon>Pseudonocardiales</taxon>
        <taxon>Pseudonocardiaceae</taxon>
        <taxon>Lentzea</taxon>
    </lineage>
</organism>
<reference evidence="6 7" key="1">
    <citation type="submission" date="2020-03" db="EMBL/GenBank/DDBJ databases">
        <title>Isolation and identification of active actinomycetes.</title>
        <authorList>
            <person name="Sun X."/>
        </authorList>
    </citation>
    <scope>NUCLEOTIDE SEQUENCE [LARGE SCALE GENOMIC DNA]</scope>
    <source>
        <strain evidence="6 7">NEAU-D13</strain>
    </source>
</reference>
<dbReference type="InterPro" id="IPR005471">
    <property type="entry name" value="Tscrpt_reg_IclR_N"/>
</dbReference>
<dbReference type="Proteomes" id="UP000481360">
    <property type="component" value="Unassembled WGS sequence"/>
</dbReference>
<dbReference type="AlphaFoldDB" id="A0A7C9W253"/>
<dbReference type="PANTHER" id="PTHR30136">
    <property type="entry name" value="HELIX-TURN-HELIX TRANSCRIPTIONAL REGULATOR, ICLR FAMILY"/>
    <property type="match status" value="1"/>
</dbReference>
<gene>
    <name evidence="6" type="ORF">G7043_35345</name>
</gene>
<feature type="domain" description="IclR-ED" evidence="5">
    <location>
        <begin position="75"/>
        <end position="258"/>
    </location>
</feature>
<dbReference type="InterPro" id="IPR036388">
    <property type="entry name" value="WH-like_DNA-bd_sf"/>
</dbReference>
<evidence type="ECO:0000256" key="3">
    <source>
        <dbReference type="ARBA" id="ARBA00023163"/>
    </source>
</evidence>
<dbReference type="SUPFAM" id="SSF46785">
    <property type="entry name" value="Winged helix' DNA-binding domain"/>
    <property type="match status" value="1"/>
</dbReference>
<dbReference type="Gene3D" id="1.10.10.10">
    <property type="entry name" value="Winged helix-like DNA-binding domain superfamily/Winged helix DNA-binding domain"/>
    <property type="match status" value="1"/>
</dbReference>
<dbReference type="Pfam" id="PF09339">
    <property type="entry name" value="HTH_IclR"/>
    <property type="match status" value="1"/>
</dbReference>
<keyword evidence="3" id="KW-0804">Transcription</keyword>
<dbReference type="SMART" id="SM00346">
    <property type="entry name" value="HTH_ICLR"/>
    <property type="match status" value="1"/>
</dbReference>
<evidence type="ECO:0000313" key="6">
    <source>
        <dbReference type="EMBL" id="NGY64201.1"/>
    </source>
</evidence>
<dbReference type="GO" id="GO:0045892">
    <property type="term" value="P:negative regulation of DNA-templated transcription"/>
    <property type="evidence" value="ECO:0007669"/>
    <property type="project" value="TreeGrafter"/>
</dbReference>
<dbReference type="InterPro" id="IPR014757">
    <property type="entry name" value="Tscrpt_reg_IclR_C"/>
</dbReference>
<dbReference type="InterPro" id="IPR050707">
    <property type="entry name" value="HTH_MetabolicPath_Reg"/>
</dbReference>
<dbReference type="InterPro" id="IPR036390">
    <property type="entry name" value="WH_DNA-bd_sf"/>
</dbReference>
<comment type="caution">
    <text evidence="6">The sequence shown here is derived from an EMBL/GenBank/DDBJ whole genome shotgun (WGS) entry which is preliminary data.</text>
</comment>
<feature type="domain" description="HTH iclR-type" evidence="4">
    <location>
        <begin position="14"/>
        <end position="81"/>
    </location>
</feature>
<protein>
    <submittedName>
        <fullName evidence="6">IclR family transcriptional regulator</fullName>
    </submittedName>
</protein>
<dbReference type="GO" id="GO:0003677">
    <property type="term" value="F:DNA binding"/>
    <property type="evidence" value="ECO:0007669"/>
    <property type="project" value="UniProtKB-KW"/>
</dbReference>
<keyword evidence="1" id="KW-0805">Transcription regulation</keyword>
<dbReference type="SUPFAM" id="SSF55781">
    <property type="entry name" value="GAF domain-like"/>
    <property type="match status" value="1"/>
</dbReference>
<evidence type="ECO:0000313" key="7">
    <source>
        <dbReference type="Proteomes" id="UP000481360"/>
    </source>
</evidence>
<evidence type="ECO:0000256" key="2">
    <source>
        <dbReference type="ARBA" id="ARBA00023125"/>
    </source>
</evidence>
<dbReference type="RefSeq" id="WP_166053016.1">
    <property type="nucleotide sequence ID" value="NZ_JAAMPJ010000012.1"/>
</dbReference>
<proteinExistence type="predicted"/>
<dbReference type="PROSITE" id="PS51078">
    <property type="entry name" value="ICLR_ED"/>
    <property type="match status" value="1"/>
</dbReference>
<name>A0A7C9W253_9PSEU</name>
<dbReference type="PROSITE" id="PS51077">
    <property type="entry name" value="HTH_ICLR"/>
    <property type="match status" value="1"/>
</dbReference>
<dbReference type="Pfam" id="PF01614">
    <property type="entry name" value="IclR_C"/>
    <property type="match status" value="1"/>
</dbReference>
<dbReference type="EMBL" id="JAAMPJ010000012">
    <property type="protein sequence ID" value="NGY64201.1"/>
    <property type="molecule type" value="Genomic_DNA"/>
</dbReference>
<keyword evidence="2" id="KW-0238">DNA-binding</keyword>
<evidence type="ECO:0000259" key="5">
    <source>
        <dbReference type="PROSITE" id="PS51078"/>
    </source>
</evidence>
<sequence length="265" mass="28768">MNEVRSLREVESRSPAVTRAVAVLEEVARSRDPLGVSALARRLGLAKSTIANLCTALETTGMVRRVGDGWLLGYKIYELGEQFRAGTDLVAEFERLAARLPVASAETLLLAVLDGTEVVYLGRHGGRQPVRLACDTGLRMPAVVTALGKAMLAQLPWRECESRLKSIRELPMRTESSHTTIAAVRADIEEARCRGYGIDNGENIEGISCFSVAIPGRMEPPTAVSVTLLSSRATPEHTAALVADLNVLAGELSRLVDLEHRERSR</sequence>
<keyword evidence="7" id="KW-1185">Reference proteome</keyword>
<dbReference type="GO" id="GO:0003700">
    <property type="term" value="F:DNA-binding transcription factor activity"/>
    <property type="evidence" value="ECO:0007669"/>
    <property type="project" value="TreeGrafter"/>
</dbReference>